<dbReference type="AlphaFoldDB" id="Q6BK72"/>
<dbReference type="InterPro" id="IPR001163">
    <property type="entry name" value="Sm_dom_euk/arc"/>
</dbReference>
<name>Q6BK72_DEBHA</name>
<dbReference type="GO" id="GO:0031417">
    <property type="term" value="C:NatC complex"/>
    <property type="evidence" value="ECO:0007669"/>
    <property type="project" value="InterPro"/>
</dbReference>
<dbReference type="EMBL" id="CR382138">
    <property type="protein sequence ID" value="CAG89808.1"/>
    <property type="molecule type" value="Genomic_DNA"/>
</dbReference>
<keyword evidence="3" id="KW-1185">Reference proteome</keyword>
<dbReference type="STRING" id="284592.Q6BK72"/>
<dbReference type="CDD" id="cd06168">
    <property type="entry name" value="LSMD1"/>
    <property type="match status" value="1"/>
</dbReference>
<dbReference type="RefSeq" id="XP_461399.1">
    <property type="nucleotide sequence ID" value="XM_461399.1"/>
</dbReference>
<evidence type="ECO:0000313" key="2">
    <source>
        <dbReference type="EMBL" id="CAG89808.1"/>
    </source>
</evidence>
<gene>
    <name evidence="2" type="ordered locus">DEHA2F24332g</name>
</gene>
<dbReference type="Pfam" id="PF01423">
    <property type="entry name" value="LSM"/>
    <property type="match status" value="1"/>
</dbReference>
<feature type="domain" description="Sm" evidence="1">
    <location>
        <begin position="6"/>
        <end position="77"/>
    </location>
</feature>
<reference evidence="2 3" key="1">
    <citation type="journal article" date="2004" name="Nature">
        <title>Genome evolution in yeasts.</title>
        <authorList>
            <consortium name="Genolevures"/>
            <person name="Dujon B."/>
            <person name="Sherman D."/>
            <person name="Fischer G."/>
            <person name="Durrens P."/>
            <person name="Casaregola S."/>
            <person name="Lafontaine I."/>
            <person name="de Montigny J."/>
            <person name="Marck C."/>
            <person name="Neuveglise C."/>
            <person name="Talla E."/>
            <person name="Goffard N."/>
            <person name="Frangeul L."/>
            <person name="Aigle M."/>
            <person name="Anthouard V."/>
            <person name="Babour A."/>
            <person name="Barbe V."/>
            <person name="Barnay S."/>
            <person name="Blanchin S."/>
            <person name="Beckerich J.M."/>
            <person name="Beyne E."/>
            <person name="Bleykasten C."/>
            <person name="Boisrame A."/>
            <person name="Boyer J."/>
            <person name="Cattolico L."/>
            <person name="Confanioleri F."/>
            <person name="de Daruvar A."/>
            <person name="Despons L."/>
            <person name="Fabre E."/>
            <person name="Fairhead C."/>
            <person name="Ferry-Dumazet H."/>
            <person name="Groppi A."/>
            <person name="Hantraye F."/>
            <person name="Hennequin C."/>
            <person name="Jauniaux N."/>
            <person name="Joyet P."/>
            <person name="Kachouri R."/>
            <person name="Kerrest A."/>
            <person name="Koszul R."/>
            <person name="Lemaire M."/>
            <person name="Lesur I."/>
            <person name="Ma L."/>
            <person name="Muller H."/>
            <person name="Nicaud J.M."/>
            <person name="Nikolski M."/>
            <person name="Oztas S."/>
            <person name="Ozier-Kalogeropoulos O."/>
            <person name="Pellenz S."/>
            <person name="Potier S."/>
            <person name="Richard G.F."/>
            <person name="Straub M.L."/>
            <person name="Suleau A."/>
            <person name="Swennene D."/>
            <person name="Tekaia F."/>
            <person name="Wesolowski-Louvel M."/>
            <person name="Westhof E."/>
            <person name="Wirth B."/>
            <person name="Zeniou-Meyer M."/>
            <person name="Zivanovic I."/>
            <person name="Bolotin-Fukuhara M."/>
            <person name="Thierry A."/>
            <person name="Bouchier C."/>
            <person name="Caudron B."/>
            <person name="Scarpelli C."/>
            <person name="Gaillardin C."/>
            <person name="Weissenbach J."/>
            <person name="Wincker P."/>
            <person name="Souciet J.L."/>
        </authorList>
    </citation>
    <scope>NUCLEOTIDE SEQUENCE [LARGE SCALE GENOMIC DNA]</scope>
    <source>
        <strain evidence="3">ATCC 36239 / CBS 767 / BCRC 21394 / JCM 1990 / NBRC 0083 / IGC 2968</strain>
    </source>
</reference>
<dbReference type="InterPro" id="IPR010920">
    <property type="entry name" value="LSM_dom_sf"/>
</dbReference>
<dbReference type="OrthoDB" id="368909at2759"/>
<dbReference type="eggNOG" id="ENOG502SDEV">
    <property type="taxonomic scope" value="Eukaryota"/>
</dbReference>
<proteinExistence type="predicted"/>
<dbReference type="VEuPathDB" id="FungiDB:DEHA2F24332g"/>
<dbReference type="OMA" id="THTSIFG"/>
<dbReference type="GeneID" id="2903882"/>
<dbReference type="KEGG" id="dha:DEHA2F24332g"/>
<dbReference type="InParanoid" id="Q6BK72"/>
<evidence type="ECO:0000259" key="1">
    <source>
        <dbReference type="SMART" id="SM00651"/>
    </source>
</evidence>
<dbReference type="Proteomes" id="UP000000599">
    <property type="component" value="Chromosome F"/>
</dbReference>
<sequence>MVTKEMKPEKFIGAQLRLKLTDLRVLDGVLTVVDPFGNLLLTNVFEISEDRLDSKNLHKRELGLVSVPRDTITNVLVDRKTHKTLLGS</sequence>
<dbReference type="SMART" id="SM00651">
    <property type="entry name" value="Sm"/>
    <property type="match status" value="1"/>
</dbReference>
<dbReference type="SUPFAM" id="SSF50182">
    <property type="entry name" value="Sm-like ribonucleoproteins"/>
    <property type="match status" value="1"/>
</dbReference>
<evidence type="ECO:0000313" key="3">
    <source>
        <dbReference type="Proteomes" id="UP000000599"/>
    </source>
</evidence>
<dbReference type="HOGENOM" id="CLU_076902_9_1_1"/>
<protein>
    <submittedName>
        <fullName evidence="2">DEHA2F24332p</fullName>
    </submittedName>
</protein>
<organism evidence="2 3">
    <name type="scientific">Debaryomyces hansenii (strain ATCC 36239 / CBS 767 / BCRC 21394 / JCM 1990 / NBRC 0083 / IGC 2968)</name>
    <name type="common">Yeast</name>
    <name type="synonym">Torulaspora hansenii</name>
    <dbReference type="NCBI Taxonomy" id="284592"/>
    <lineage>
        <taxon>Eukaryota</taxon>
        <taxon>Fungi</taxon>
        <taxon>Dikarya</taxon>
        <taxon>Ascomycota</taxon>
        <taxon>Saccharomycotina</taxon>
        <taxon>Pichiomycetes</taxon>
        <taxon>Debaryomycetaceae</taxon>
        <taxon>Debaryomyces</taxon>
    </lineage>
</organism>
<accession>Q6BK72</accession>
<dbReference type="Gene3D" id="2.30.30.100">
    <property type="match status" value="1"/>
</dbReference>
<dbReference type="InterPro" id="IPR034110">
    <property type="entry name" value="LSMD1_Sm"/>
</dbReference>
<dbReference type="FunCoup" id="Q6BK72">
    <property type="interactions" value="389"/>
</dbReference>